<sequence>MSQLKIIFVLVLMCLISKSSFGQVGINTTTPLSTLDINGNLSLKTVILVGSATPTLINDGVYISLQPLLTDQEFRLPNAVNFPGRVYILRNIQNSVTARLTTAGGLLFPKTSTTGSTDVYMFEGNNRSLIVISDGINWTYFN</sequence>
<name>A0ABY4KJE0_9FLAO</name>
<accession>A0ABY4KJE0</accession>
<dbReference type="EMBL" id="CP096205">
    <property type="protein sequence ID" value="UPQ80411.1"/>
    <property type="molecule type" value="Genomic_DNA"/>
</dbReference>
<organism evidence="1 2">
    <name type="scientific">Flavobacterium azooxidireducens</name>
    <dbReference type="NCBI Taxonomy" id="1871076"/>
    <lineage>
        <taxon>Bacteria</taxon>
        <taxon>Pseudomonadati</taxon>
        <taxon>Bacteroidota</taxon>
        <taxon>Flavobacteriia</taxon>
        <taxon>Flavobacteriales</taxon>
        <taxon>Flavobacteriaceae</taxon>
        <taxon>Flavobacterium</taxon>
    </lineage>
</organism>
<protein>
    <submittedName>
        <fullName evidence="1">Uncharacterized protein</fullName>
    </submittedName>
</protein>
<gene>
    <name evidence="1" type="ORF">M0M57_06125</name>
</gene>
<dbReference type="RefSeq" id="WP_248436306.1">
    <property type="nucleotide sequence ID" value="NZ_CP096205.1"/>
</dbReference>
<keyword evidence="2" id="KW-1185">Reference proteome</keyword>
<reference evidence="1" key="1">
    <citation type="submission" date="2022-04" db="EMBL/GenBank/DDBJ databases">
        <title>Consumption of N2O by Flavobacterium azooxidireducens sp. nov. isolated from Decomposing Leaf Litter of Phragmites australis (Cav.).</title>
        <authorList>
            <person name="Behrendt U."/>
            <person name="Spanner T."/>
            <person name="Augustin J."/>
            <person name="Horn M.A."/>
            <person name="Kolb S."/>
            <person name="Ulrich A."/>
        </authorList>
    </citation>
    <scope>NUCLEOTIDE SEQUENCE</scope>
    <source>
        <strain evidence="1">IGB 4-14</strain>
    </source>
</reference>
<proteinExistence type="predicted"/>
<dbReference type="Proteomes" id="UP000830583">
    <property type="component" value="Chromosome"/>
</dbReference>
<evidence type="ECO:0000313" key="2">
    <source>
        <dbReference type="Proteomes" id="UP000830583"/>
    </source>
</evidence>
<evidence type="ECO:0000313" key="1">
    <source>
        <dbReference type="EMBL" id="UPQ80411.1"/>
    </source>
</evidence>